<comment type="similarity">
    <text evidence="1">Belongs to the ribosome association toxin RatA family.</text>
</comment>
<sequence>MKTNHTINVNCEAEVAFSFCLNVKNWPSVFPPCLAANVVSETQTEQVIEITAIANDSILSWTSKREIDRQARTICFKQTKPSSLLKYMHGTWQVTVQDNGCSIELIHEFEVKEAVAGLVEGVETREQAHSYMLECIERNSSKELNAIKEAIEKQVLSHEFEASMTLPYTKSAVFQLLRDAKHWPQLLPHCEKVQMHYQDHENQEFTMVVKVEDKEEKIRSIRKVEGGKISYFQPSPPPALLEHQGYWTVKEVEEGVEITSWHNIVMNADFWTDTAVDQAKAKIETAINNNSIGTMKAIDSSLKGTEHETA</sequence>
<proteinExistence type="inferred from homology"/>
<evidence type="ECO:0000256" key="1">
    <source>
        <dbReference type="ARBA" id="ARBA00008918"/>
    </source>
</evidence>
<dbReference type="CDD" id="cd08861">
    <property type="entry name" value="OtcD1_ARO-CYC_like"/>
    <property type="match status" value="1"/>
</dbReference>
<evidence type="ECO:0000313" key="5">
    <source>
        <dbReference type="Proteomes" id="UP000076587"/>
    </source>
</evidence>
<comment type="caution">
    <text evidence="4">The sequence shown here is derived from an EMBL/GenBank/DDBJ whole genome shotgun (WGS) entry which is preliminary data.</text>
</comment>
<dbReference type="Gene3D" id="3.30.530.20">
    <property type="match status" value="2"/>
</dbReference>
<dbReference type="AlphaFoldDB" id="A0A162A1R9"/>
<accession>A0A162A1R9</accession>
<protein>
    <recommendedName>
        <fullName evidence="3">Coenzyme Q-binding protein COQ10 START domain-containing protein</fullName>
    </recommendedName>
</protein>
<keyword evidence="2" id="KW-1277">Toxin-antitoxin system</keyword>
<reference evidence="4 5" key="1">
    <citation type="submission" date="2013-07" db="EMBL/GenBank/DDBJ databases">
        <title>Comparative Genomic and Metabolomic Analysis of Twelve Strains of Pseudoalteromonas luteoviolacea.</title>
        <authorList>
            <person name="Vynne N.G."/>
            <person name="Mansson M."/>
            <person name="Gram L."/>
        </authorList>
    </citation>
    <scope>NUCLEOTIDE SEQUENCE [LARGE SCALE GENOMIC DNA]</scope>
    <source>
        <strain evidence="4 5">NCIMB 1942</strain>
    </source>
</reference>
<organism evidence="4 5">
    <name type="scientific">Pseudoalteromonas luteoviolacea NCIMB 1942</name>
    <dbReference type="NCBI Taxonomy" id="1365253"/>
    <lineage>
        <taxon>Bacteria</taxon>
        <taxon>Pseudomonadati</taxon>
        <taxon>Pseudomonadota</taxon>
        <taxon>Gammaproteobacteria</taxon>
        <taxon>Alteromonadales</taxon>
        <taxon>Pseudoalteromonadaceae</taxon>
        <taxon>Pseudoalteromonas</taxon>
    </lineage>
</organism>
<dbReference type="Pfam" id="PF03364">
    <property type="entry name" value="Polyketide_cyc"/>
    <property type="match status" value="1"/>
</dbReference>
<gene>
    <name evidence="4" type="ORF">N482_20035</name>
</gene>
<dbReference type="EMBL" id="AUXT01000214">
    <property type="protein sequence ID" value="KZN41569.1"/>
    <property type="molecule type" value="Genomic_DNA"/>
</dbReference>
<dbReference type="RefSeq" id="WP_063379109.1">
    <property type="nucleotide sequence ID" value="NZ_AUXT01000214.1"/>
</dbReference>
<dbReference type="InterPro" id="IPR023393">
    <property type="entry name" value="START-like_dom_sf"/>
</dbReference>
<evidence type="ECO:0000259" key="3">
    <source>
        <dbReference type="Pfam" id="PF03364"/>
    </source>
</evidence>
<name>A0A162A1R9_9GAMM</name>
<feature type="domain" description="Coenzyme Q-binding protein COQ10 START" evidence="3">
    <location>
        <begin position="10"/>
        <end position="126"/>
    </location>
</feature>
<dbReference type="PATRIC" id="fig|1365253.3.peg.4844"/>
<dbReference type="OrthoDB" id="6463010at2"/>
<evidence type="ECO:0000256" key="2">
    <source>
        <dbReference type="ARBA" id="ARBA00022649"/>
    </source>
</evidence>
<evidence type="ECO:0000313" key="4">
    <source>
        <dbReference type="EMBL" id="KZN41569.1"/>
    </source>
</evidence>
<dbReference type="SUPFAM" id="SSF55961">
    <property type="entry name" value="Bet v1-like"/>
    <property type="match status" value="2"/>
</dbReference>
<dbReference type="InterPro" id="IPR005031">
    <property type="entry name" value="COQ10_START"/>
</dbReference>
<dbReference type="Proteomes" id="UP000076587">
    <property type="component" value="Unassembled WGS sequence"/>
</dbReference>